<evidence type="ECO:0000313" key="2">
    <source>
        <dbReference type="EMBL" id="UOX32432.1"/>
    </source>
</evidence>
<organism evidence="2 3">
    <name type="scientific">Flavobacterium sediminilitoris</name>
    <dbReference type="NCBI Taxonomy" id="2024526"/>
    <lineage>
        <taxon>Bacteria</taxon>
        <taxon>Pseudomonadati</taxon>
        <taxon>Bacteroidota</taxon>
        <taxon>Flavobacteriia</taxon>
        <taxon>Flavobacteriales</taxon>
        <taxon>Flavobacteriaceae</taxon>
        <taxon>Flavobacterium</taxon>
    </lineage>
</organism>
<evidence type="ECO:0000256" key="1">
    <source>
        <dbReference type="SAM" id="SignalP"/>
    </source>
</evidence>
<feature type="chain" id="PRO_5045582535" evidence="1">
    <location>
        <begin position="19"/>
        <end position="146"/>
    </location>
</feature>
<reference evidence="2" key="2">
    <citation type="submission" date="2022-04" db="EMBL/GenBank/DDBJ databases">
        <title>Complete Genome Sequence of Flavobacterium sediminilitoris YSM-43, Isolated from a Tidal Sediment.</title>
        <authorList>
            <person name="Lee P.A."/>
        </authorList>
    </citation>
    <scope>NUCLEOTIDE SEQUENCE</scope>
    <source>
        <strain evidence="2">YSM-43</strain>
    </source>
</reference>
<accession>A0ABY4HJA9</accession>
<gene>
    <name evidence="2" type="ORF">LXD69_10245</name>
</gene>
<dbReference type="EMBL" id="CP090145">
    <property type="protein sequence ID" value="UOX32432.1"/>
    <property type="molecule type" value="Genomic_DNA"/>
</dbReference>
<proteinExistence type="predicted"/>
<evidence type="ECO:0000313" key="3">
    <source>
        <dbReference type="Proteomes" id="UP000830454"/>
    </source>
</evidence>
<reference evidence="2" key="1">
    <citation type="submission" date="2021-12" db="EMBL/GenBank/DDBJ databases">
        <authorList>
            <person name="Cha I.-T."/>
            <person name="Lee K.-E."/>
            <person name="Park S.-J."/>
        </authorList>
    </citation>
    <scope>NUCLEOTIDE SEQUENCE</scope>
    <source>
        <strain evidence="2">YSM-43</strain>
    </source>
</reference>
<keyword evidence="3" id="KW-1185">Reference proteome</keyword>
<dbReference type="RefSeq" id="WP_246915186.1">
    <property type="nucleotide sequence ID" value="NZ_CP090145.1"/>
</dbReference>
<keyword evidence="1" id="KW-0732">Signal</keyword>
<name>A0ABY4HJA9_9FLAO</name>
<feature type="signal peptide" evidence="1">
    <location>
        <begin position="1"/>
        <end position="18"/>
    </location>
</feature>
<protein>
    <submittedName>
        <fullName evidence="2">Uncharacterized protein</fullName>
    </submittedName>
</protein>
<sequence>MKTIKLFIFLFINAISFAQVGINTTTPTNDLDVNGGVRVRNLQEGTVESQPNGDLIFAPYKVYAFVVIDKPGTILKQYGISSVTNIATGKYRITFSTPMIDNDYIILGMGKNRNLSYDTVSSNYVEITVSSTSGNFDFNIIIIDII</sequence>
<dbReference type="Proteomes" id="UP000830454">
    <property type="component" value="Chromosome"/>
</dbReference>